<dbReference type="HAMAP" id="MF_00365">
    <property type="entry name" value="RecF"/>
    <property type="match status" value="1"/>
</dbReference>
<dbReference type="AlphaFoldDB" id="A0A0W0R126"/>
<evidence type="ECO:0000256" key="4">
    <source>
        <dbReference type="ARBA" id="ARBA00022840"/>
    </source>
</evidence>
<dbReference type="PATRIC" id="fig|45056.6.peg.2163"/>
<dbReference type="STRING" id="45056.Lade_2093"/>
<dbReference type="GO" id="GO:0006302">
    <property type="term" value="P:double-strand break repair"/>
    <property type="evidence" value="ECO:0007669"/>
    <property type="project" value="TreeGrafter"/>
</dbReference>
<evidence type="ECO:0000313" key="9">
    <source>
        <dbReference type="EMBL" id="VEH86213.1"/>
    </source>
</evidence>
<evidence type="ECO:0000256" key="6">
    <source>
        <dbReference type="HAMAP-Rule" id="MF_00365"/>
    </source>
</evidence>
<dbReference type="Pfam" id="PF02463">
    <property type="entry name" value="SMC_N"/>
    <property type="match status" value="1"/>
</dbReference>
<dbReference type="NCBIfam" id="TIGR00611">
    <property type="entry name" value="recf"/>
    <property type="match status" value="1"/>
</dbReference>
<dbReference type="InterPro" id="IPR001238">
    <property type="entry name" value="DNA-binding_RecF"/>
</dbReference>
<keyword evidence="10" id="KW-1185">Reference proteome</keyword>
<keyword evidence="1 6" id="KW-0963">Cytoplasm</keyword>
<dbReference type="GO" id="GO:0006260">
    <property type="term" value="P:DNA replication"/>
    <property type="evidence" value="ECO:0007669"/>
    <property type="project" value="UniProtKB-UniRule"/>
</dbReference>
<comment type="function">
    <text evidence="6">The RecF protein is involved in DNA metabolism; it is required for DNA replication and normal SOS inducibility. RecF binds preferentially to single-stranded, linear DNA. It also seems to bind ATP.</text>
</comment>
<dbReference type="GO" id="GO:0000731">
    <property type="term" value="P:DNA synthesis involved in DNA repair"/>
    <property type="evidence" value="ECO:0007669"/>
    <property type="project" value="TreeGrafter"/>
</dbReference>
<dbReference type="Proteomes" id="UP000281170">
    <property type="component" value="Plasmid 26"/>
</dbReference>
<keyword evidence="6" id="KW-0234">DNA repair</keyword>
<keyword evidence="4 6" id="KW-0067">ATP-binding</keyword>
<keyword evidence="9" id="KW-0614">Plasmid</keyword>
<geneLocation type="plasmid" evidence="9 11">
    <name>26</name>
</geneLocation>
<keyword evidence="5 6" id="KW-0238">DNA-binding</keyword>
<dbReference type="GO" id="GO:0005524">
    <property type="term" value="F:ATP binding"/>
    <property type="evidence" value="ECO:0007669"/>
    <property type="project" value="UniProtKB-UniRule"/>
</dbReference>
<reference evidence="9 11" key="2">
    <citation type="submission" date="2018-12" db="EMBL/GenBank/DDBJ databases">
        <authorList>
            <consortium name="Pathogen Informatics"/>
        </authorList>
    </citation>
    <scope>NUCLEOTIDE SEQUENCE [LARGE SCALE GENOMIC DNA]</scope>
    <source>
        <strain evidence="9 11">NCTC12735</strain>
        <plasmid evidence="11">26</plasmid>
    </source>
</reference>
<reference evidence="8 10" key="1">
    <citation type="submission" date="2015-11" db="EMBL/GenBank/DDBJ databases">
        <title>Identification of large and diverse effector repertoires of 38 Legionella species.</title>
        <authorList>
            <person name="Burstein D."/>
            <person name="Amaro F."/>
            <person name="Zusman T."/>
            <person name="Lifshitz Z."/>
            <person name="Cohen O."/>
            <person name="Gilbert J.A."/>
            <person name="Pupko T."/>
            <person name="Shuman H.A."/>
            <person name="Segal G."/>
        </authorList>
    </citation>
    <scope>NUCLEOTIDE SEQUENCE [LARGE SCALE GENOMIC DNA]</scope>
    <source>
        <strain evidence="8 10">1762-AUS-E</strain>
    </source>
</reference>
<organism evidence="8 10">
    <name type="scientific">Legionella adelaidensis</name>
    <dbReference type="NCBI Taxonomy" id="45056"/>
    <lineage>
        <taxon>Bacteria</taxon>
        <taxon>Pseudomonadati</taxon>
        <taxon>Pseudomonadota</taxon>
        <taxon>Gammaproteobacteria</taxon>
        <taxon>Legionellales</taxon>
        <taxon>Legionellaceae</taxon>
        <taxon>Legionella</taxon>
    </lineage>
</organism>
<proteinExistence type="inferred from homology"/>
<dbReference type="OrthoDB" id="9803889at2"/>
<dbReference type="InterPro" id="IPR003395">
    <property type="entry name" value="RecF/RecN/SMC_N"/>
</dbReference>
<dbReference type="Gene3D" id="3.40.50.300">
    <property type="entry name" value="P-loop containing nucleotide triphosphate hydrolases"/>
    <property type="match status" value="1"/>
</dbReference>
<dbReference type="GO" id="GO:0009432">
    <property type="term" value="P:SOS response"/>
    <property type="evidence" value="ECO:0007669"/>
    <property type="project" value="UniProtKB-UniRule"/>
</dbReference>
<evidence type="ECO:0000313" key="11">
    <source>
        <dbReference type="Proteomes" id="UP000281170"/>
    </source>
</evidence>
<dbReference type="Proteomes" id="UP000054859">
    <property type="component" value="Unassembled WGS sequence"/>
</dbReference>
<evidence type="ECO:0000256" key="2">
    <source>
        <dbReference type="ARBA" id="ARBA00022705"/>
    </source>
</evidence>
<evidence type="ECO:0000313" key="8">
    <source>
        <dbReference type="EMBL" id="KTC64799.1"/>
    </source>
</evidence>
<keyword evidence="6" id="KW-0227">DNA damage</keyword>
<comment type="similarity">
    <text evidence="6">Belongs to the RecF family.</text>
</comment>
<sequence>MIIDTLHIHNLRNISLAKIQLHPRFNFFFGENGSGKTSLLESIYLLSTGHSFRTREISPLVQIEKNELTVFCKSTTEETISIQKSLHQSTKVLINKNPCYSSSELAFLLPCQLFYQDIFEIIDAGPSVRRTILDWGLFHVEPNYHQLWKDYRRVLKQRNSLLRQNGTAAQFLPWDTMLVTLANKLHQIRENYFKELQQSFSLWLKKLTSIECSIHYFKGWSKRNSQRTLEEVLQEQFESDRLRQYTQSGPHNADILFETHPPRAKLTLSRGQQKIILIALKLAQAHLISKECIYLLDDIAAEMDMTHLSRLFDAINELPGQFIITALNINNLPALLLSQNHKVFHVIQGQIS</sequence>
<dbReference type="InterPro" id="IPR042174">
    <property type="entry name" value="RecF_2"/>
</dbReference>
<dbReference type="RefSeq" id="WP_058463141.1">
    <property type="nucleotide sequence ID" value="NZ_CAAAHS010000001.1"/>
</dbReference>
<keyword evidence="2 6" id="KW-0235">DNA replication</keyword>
<dbReference type="EMBL" id="LR134435">
    <property type="protein sequence ID" value="VEH86213.1"/>
    <property type="molecule type" value="Genomic_DNA"/>
</dbReference>
<dbReference type="InterPro" id="IPR027417">
    <property type="entry name" value="P-loop_NTPase"/>
</dbReference>
<dbReference type="Gene3D" id="1.20.1050.90">
    <property type="entry name" value="RecF/RecN/SMC, N-terminal domain"/>
    <property type="match status" value="1"/>
</dbReference>
<dbReference type="GO" id="GO:0005737">
    <property type="term" value="C:cytoplasm"/>
    <property type="evidence" value="ECO:0007669"/>
    <property type="project" value="UniProtKB-SubCell"/>
</dbReference>
<evidence type="ECO:0000256" key="3">
    <source>
        <dbReference type="ARBA" id="ARBA00022741"/>
    </source>
</evidence>
<evidence type="ECO:0000259" key="7">
    <source>
        <dbReference type="Pfam" id="PF02463"/>
    </source>
</evidence>
<dbReference type="EMBL" id="LNKA01000019">
    <property type="protein sequence ID" value="KTC64799.1"/>
    <property type="molecule type" value="Genomic_DNA"/>
</dbReference>
<comment type="subcellular location">
    <subcellularLocation>
        <location evidence="6">Cytoplasm</location>
    </subcellularLocation>
</comment>
<dbReference type="PANTHER" id="PTHR32182">
    <property type="entry name" value="DNA REPLICATION AND REPAIR PROTEIN RECF"/>
    <property type="match status" value="1"/>
</dbReference>
<gene>
    <name evidence="6 8" type="primary">recF</name>
    <name evidence="8" type="ORF">Lade_2093</name>
    <name evidence="9" type="ORF">NCTC12735_01861</name>
</gene>
<evidence type="ECO:0000313" key="10">
    <source>
        <dbReference type="Proteomes" id="UP000054859"/>
    </source>
</evidence>
<keyword evidence="3 6" id="KW-0547">Nucleotide-binding</keyword>
<feature type="binding site" evidence="6">
    <location>
        <begin position="30"/>
        <end position="37"/>
    </location>
    <ligand>
        <name>ATP</name>
        <dbReference type="ChEBI" id="CHEBI:30616"/>
    </ligand>
</feature>
<dbReference type="KEGG" id="ladl:NCTC12735_01861"/>
<evidence type="ECO:0000256" key="5">
    <source>
        <dbReference type="ARBA" id="ARBA00023125"/>
    </source>
</evidence>
<accession>A0A0W0R126</accession>
<protein>
    <recommendedName>
        <fullName evidence="6">DNA replication and repair protein RecF</fullName>
    </recommendedName>
</protein>
<dbReference type="SUPFAM" id="SSF52540">
    <property type="entry name" value="P-loop containing nucleoside triphosphate hydrolases"/>
    <property type="match status" value="1"/>
</dbReference>
<name>A0A0W0R126_9GAMM</name>
<keyword evidence="6" id="KW-0742">SOS response</keyword>
<feature type="domain" description="RecF/RecN/SMC N-terminal" evidence="7">
    <location>
        <begin position="3"/>
        <end position="345"/>
    </location>
</feature>
<dbReference type="PANTHER" id="PTHR32182:SF0">
    <property type="entry name" value="DNA REPLICATION AND REPAIR PROTEIN RECF"/>
    <property type="match status" value="1"/>
</dbReference>
<evidence type="ECO:0000256" key="1">
    <source>
        <dbReference type="ARBA" id="ARBA00022490"/>
    </source>
</evidence>
<dbReference type="GO" id="GO:0003697">
    <property type="term" value="F:single-stranded DNA binding"/>
    <property type="evidence" value="ECO:0007669"/>
    <property type="project" value="UniProtKB-UniRule"/>
</dbReference>